<evidence type="ECO:0000256" key="1">
    <source>
        <dbReference type="SAM" id="MobiDB-lite"/>
    </source>
</evidence>
<dbReference type="SUPFAM" id="SSF81606">
    <property type="entry name" value="PP2C-like"/>
    <property type="match status" value="1"/>
</dbReference>
<evidence type="ECO:0000259" key="3">
    <source>
        <dbReference type="PROSITE" id="PS51746"/>
    </source>
</evidence>
<feature type="domain" description="PPM-type phosphatase" evidence="3">
    <location>
        <begin position="58"/>
        <end position="286"/>
    </location>
</feature>
<dbReference type="InterPro" id="IPR015050">
    <property type="entry name" value="BofC_C"/>
</dbReference>
<dbReference type="Gene3D" id="3.60.40.10">
    <property type="entry name" value="PPM-type phosphatase domain"/>
    <property type="match status" value="1"/>
</dbReference>
<dbReference type="PANTHER" id="PTHR47992">
    <property type="entry name" value="PROTEIN PHOSPHATASE"/>
    <property type="match status" value="1"/>
</dbReference>
<dbReference type="AlphaFoldDB" id="F1T5U7"/>
<dbReference type="GO" id="GO:0004722">
    <property type="term" value="F:protein serine/threonine phosphatase activity"/>
    <property type="evidence" value="ECO:0007669"/>
    <property type="project" value="InterPro"/>
</dbReference>
<feature type="region of interest" description="Disordered" evidence="1">
    <location>
        <begin position="402"/>
        <end position="450"/>
    </location>
</feature>
<gene>
    <name evidence="4" type="ORF">HMPREF0091_10178</name>
</gene>
<dbReference type="SMART" id="SM00332">
    <property type="entry name" value="PP2Cc"/>
    <property type="match status" value="1"/>
</dbReference>
<dbReference type="OrthoDB" id="9801841at2"/>
<feature type="transmembrane region" description="Helical" evidence="2">
    <location>
        <begin position="303"/>
        <end position="331"/>
    </location>
</feature>
<accession>F1T5U7</accession>
<evidence type="ECO:0000313" key="4">
    <source>
        <dbReference type="EMBL" id="EGF23231.1"/>
    </source>
</evidence>
<dbReference type="Pfam" id="PF13672">
    <property type="entry name" value="PP2C_2"/>
    <property type="match status" value="1"/>
</dbReference>
<dbReference type="eggNOG" id="COG0631">
    <property type="taxonomic scope" value="Bacteria"/>
</dbReference>
<evidence type="ECO:0000313" key="5">
    <source>
        <dbReference type="Proteomes" id="UP000005947"/>
    </source>
</evidence>
<dbReference type="Pfam" id="PF08955">
    <property type="entry name" value="BofC_C"/>
    <property type="match status" value="1"/>
</dbReference>
<keyword evidence="2" id="KW-1133">Transmembrane helix</keyword>
<name>F1T5U7_9ACTN</name>
<comment type="caution">
    <text evidence="4">The sequence shown here is derived from an EMBL/GenBank/DDBJ whole genome shotgun (WGS) entry which is preliminary data.</text>
</comment>
<evidence type="ECO:0000256" key="2">
    <source>
        <dbReference type="SAM" id="Phobius"/>
    </source>
</evidence>
<keyword evidence="2" id="KW-0472">Membrane</keyword>
<organism evidence="4 5">
    <name type="scientific">Fannyhessea vaginae DSM 15829</name>
    <dbReference type="NCBI Taxonomy" id="525256"/>
    <lineage>
        <taxon>Bacteria</taxon>
        <taxon>Bacillati</taxon>
        <taxon>Actinomycetota</taxon>
        <taxon>Coriobacteriia</taxon>
        <taxon>Coriobacteriales</taxon>
        <taxon>Atopobiaceae</taxon>
        <taxon>Fannyhessea</taxon>
    </lineage>
</organism>
<dbReference type="InterPro" id="IPR001932">
    <property type="entry name" value="PPM-type_phosphatase-like_dom"/>
</dbReference>
<dbReference type="NCBIfam" id="NF033484">
    <property type="entry name" value="Stp1_PP2C_phos"/>
    <property type="match status" value="1"/>
</dbReference>
<dbReference type="SMART" id="SM00331">
    <property type="entry name" value="PP2C_SIG"/>
    <property type="match status" value="1"/>
</dbReference>
<protein>
    <submittedName>
        <fullName evidence="4">Protein phosphatase 2C</fullName>
    </submittedName>
</protein>
<dbReference type="PROSITE" id="PS51746">
    <property type="entry name" value="PPM_2"/>
    <property type="match status" value="1"/>
</dbReference>
<reference evidence="4 5" key="1">
    <citation type="submission" date="2011-02" db="EMBL/GenBank/DDBJ databases">
        <authorList>
            <person name="Muzny D."/>
            <person name="Qin X."/>
            <person name="Buhay C."/>
            <person name="Dugan-Rocha S."/>
            <person name="Ding Y."/>
            <person name="Chen G."/>
            <person name="Hawes A."/>
            <person name="Holder M."/>
            <person name="Jhangiani S."/>
            <person name="Johnson A."/>
            <person name="Khan Z."/>
            <person name="Li Z."/>
            <person name="Liu W."/>
            <person name="Liu X."/>
            <person name="Perez L."/>
            <person name="Shen H."/>
            <person name="Wang Q."/>
            <person name="Watt J."/>
            <person name="Xi L."/>
            <person name="Xin Y."/>
            <person name="Zhou J."/>
            <person name="Deng J."/>
            <person name="Jiang H."/>
            <person name="Liu Y."/>
            <person name="Qu J."/>
            <person name="Song X.-Z."/>
            <person name="Zhang L."/>
            <person name="Villasana D."/>
            <person name="Johnson A."/>
            <person name="Liu J."/>
            <person name="Liyanage D."/>
            <person name="Lorensuhewa L."/>
            <person name="Robinson T."/>
            <person name="Song A."/>
            <person name="Song B.-B."/>
            <person name="Dinh H."/>
            <person name="Thornton R."/>
            <person name="Coyle M."/>
            <person name="Francisco L."/>
            <person name="Jackson L."/>
            <person name="Javaid M."/>
            <person name="Korchina V."/>
            <person name="Kovar C."/>
            <person name="Mata R."/>
            <person name="Mathew T."/>
            <person name="Ngo R."/>
            <person name="Nguyen L."/>
            <person name="Nguyen N."/>
            <person name="Okwuonu G."/>
            <person name="Ongeri F."/>
            <person name="Pham C."/>
            <person name="Simmons D."/>
            <person name="Wilczek-Boney K."/>
            <person name="Hale W."/>
            <person name="Jakkamsetti A."/>
            <person name="Pham P."/>
            <person name="Ruth R."/>
            <person name="San Lucas F."/>
            <person name="Warren J."/>
            <person name="Zhang J."/>
            <person name="Zhao Z."/>
            <person name="Zhou C."/>
            <person name="Zhu D."/>
            <person name="Lee S."/>
            <person name="Bess C."/>
            <person name="Blankenburg K."/>
            <person name="Forbes L."/>
            <person name="Fu Q."/>
            <person name="Gubbala S."/>
            <person name="Hirani K."/>
            <person name="Jayaseelan J.C."/>
            <person name="Lara F."/>
            <person name="Munidasa M."/>
            <person name="Palculict T."/>
            <person name="Patil S."/>
            <person name="Pu L.-L."/>
            <person name="Saada N."/>
            <person name="Tang L."/>
            <person name="Weissenberger G."/>
            <person name="Zhu Y."/>
            <person name="Hemphill L."/>
            <person name="Shang Y."/>
            <person name="Youmans B."/>
            <person name="Ayvaz T."/>
            <person name="Ross M."/>
            <person name="Santibanez J."/>
            <person name="Aqrawi P."/>
            <person name="Gross S."/>
            <person name="Joshi V."/>
            <person name="Fowler G."/>
            <person name="Nazareth L."/>
            <person name="Reid J."/>
            <person name="Worley K."/>
            <person name="Petrosino J."/>
            <person name="Highlander S."/>
            <person name="Gibbs R."/>
        </authorList>
    </citation>
    <scope>NUCLEOTIDE SEQUENCE [LARGE SCALE GENOMIC DNA]</scope>
    <source>
        <strain evidence="4 5">DSM 15829</strain>
    </source>
</reference>
<dbReference type="GeneID" id="93210934"/>
<dbReference type="InterPro" id="IPR015655">
    <property type="entry name" value="PP2C"/>
</dbReference>
<proteinExistence type="predicted"/>
<keyword evidence="2" id="KW-0812">Transmembrane</keyword>
<sequence>MKSFPLSRKDLEDFFGANAKKISRLAHVKVANSPGHESISVENREGTDSRTGTNARLMWGARTDVGLVREHNEDSFLVQPPLFAVCDGMGGHAAGEVASFIAVETIGKQAPHCANDVLLGASVEAANTEIINQAAQGHGKPGMGCTASCALIENNKIAIAHVGDSRIYLLHNGSLVRLTHDHSFVEELVDAGEITADEARVHPSRSIITRALGSDPDMYADHFKLDINTGDRIIICSDGLSSMIEDAKIESLAVSAVHPQSCADNLVAAALEAGGLDNVTVVVVDIKDDGAPQKSKHMHMRRLYFAGACALLSLIMCLIMGLMVVSTSWYLGINDKTVGIYQGVNNSIFGIQLSHLSGSTSVEVKDLPLTTQKDLEGGVRVGSEQEARSVVENYRDQIDAEKSAAAIAEQRASEGTSAGSKTPEADDQTDNGSTQDTNSKSSTTTSEVNK</sequence>
<dbReference type="RefSeq" id="WP_006302289.1">
    <property type="nucleotide sequence ID" value="NZ_ACGK02000001.1"/>
</dbReference>
<dbReference type="Proteomes" id="UP000005947">
    <property type="component" value="Unassembled WGS sequence"/>
</dbReference>
<dbReference type="CDD" id="cd00143">
    <property type="entry name" value="PP2Cc"/>
    <property type="match status" value="1"/>
</dbReference>
<dbReference type="InterPro" id="IPR036457">
    <property type="entry name" value="PPM-type-like_dom_sf"/>
</dbReference>
<keyword evidence="5" id="KW-1185">Reference proteome</keyword>
<dbReference type="EMBL" id="ACGK02000001">
    <property type="protein sequence ID" value="EGF23231.1"/>
    <property type="molecule type" value="Genomic_DNA"/>
</dbReference>
<feature type="compositionally biased region" description="Polar residues" evidence="1">
    <location>
        <begin position="430"/>
        <end position="450"/>
    </location>
</feature>